<comment type="similarity">
    <text evidence="4">Belongs to the HINT family.</text>
</comment>
<dbReference type="KEGG" id="dvv:114329811"/>
<dbReference type="InterPro" id="IPR036265">
    <property type="entry name" value="HIT-like_sf"/>
</dbReference>
<gene>
    <name evidence="11" type="primary">LOC114329811</name>
</gene>
<evidence type="ECO:0000256" key="9">
    <source>
        <dbReference type="PROSITE-ProRule" id="PRU00464"/>
    </source>
</evidence>
<dbReference type="PRINTS" id="PR00332">
    <property type="entry name" value="HISTRIAD"/>
</dbReference>
<evidence type="ECO:0000313" key="11">
    <source>
        <dbReference type="RefSeq" id="XP_028134848.1"/>
    </source>
</evidence>
<dbReference type="FunCoup" id="A0A6P7FPD7">
    <property type="interactions" value="958"/>
</dbReference>
<feature type="active site" description="Tele-AMP-histidine intermediate" evidence="7">
    <location>
        <position position="102"/>
    </location>
</feature>
<dbReference type="SUPFAM" id="SSF54197">
    <property type="entry name" value="HIT-like"/>
    <property type="match status" value="1"/>
</dbReference>
<dbReference type="InterPro" id="IPR001310">
    <property type="entry name" value="Histidine_triad_HIT"/>
</dbReference>
<dbReference type="Pfam" id="PF11969">
    <property type="entry name" value="DcpS_C"/>
    <property type="match status" value="1"/>
</dbReference>
<evidence type="ECO:0000256" key="2">
    <source>
        <dbReference type="ARBA" id="ARBA00022801"/>
    </source>
</evidence>
<dbReference type="GO" id="GO:0016787">
    <property type="term" value="F:hydrolase activity"/>
    <property type="evidence" value="ECO:0007669"/>
    <property type="project" value="UniProtKB-KW"/>
</dbReference>
<feature type="short sequence motif" description="Histidine triad motif" evidence="8 9">
    <location>
        <begin position="100"/>
        <end position="104"/>
    </location>
</feature>
<organism evidence="11">
    <name type="scientific">Diabrotica virgifera virgifera</name>
    <name type="common">western corn rootworm</name>
    <dbReference type="NCBI Taxonomy" id="50390"/>
    <lineage>
        <taxon>Eukaryota</taxon>
        <taxon>Metazoa</taxon>
        <taxon>Ecdysozoa</taxon>
        <taxon>Arthropoda</taxon>
        <taxon>Hexapoda</taxon>
        <taxon>Insecta</taxon>
        <taxon>Pterygota</taxon>
        <taxon>Neoptera</taxon>
        <taxon>Endopterygota</taxon>
        <taxon>Coleoptera</taxon>
        <taxon>Polyphaga</taxon>
        <taxon>Cucujiformia</taxon>
        <taxon>Chrysomeloidea</taxon>
        <taxon>Chrysomelidae</taxon>
        <taxon>Galerucinae</taxon>
        <taxon>Diabroticina</taxon>
        <taxon>Diabroticites</taxon>
        <taxon>Diabrotica</taxon>
    </lineage>
</organism>
<feature type="domain" description="HIT" evidence="10">
    <location>
        <begin position="8"/>
        <end position="117"/>
    </location>
</feature>
<accession>A0A6P7FPD7</accession>
<evidence type="ECO:0000259" key="10">
    <source>
        <dbReference type="PROSITE" id="PS51084"/>
    </source>
</evidence>
<sequence length="140" mass="16164">MTTDPNCIFCKIIAGDAPADILFQNEELVVFRDIKPESKHHFLVVPKNHILNVNSLQTNEDRLLVERMLEIGKKILAEHNGDLDDVRIGFHCPPFNSINHLHLHVISPASEMGFIKRQVFRPNTWWFQSVDDTLLRLSKL</sequence>
<reference evidence="11" key="1">
    <citation type="submission" date="2025-08" db="UniProtKB">
        <authorList>
            <consortium name="RefSeq"/>
        </authorList>
    </citation>
    <scope>IDENTIFICATION</scope>
    <source>
        <tissue evidence="11">Whole insect</tissue>
    </source>
</reference>
<evidence type="ECO:0000256" key="7">
    <source>
        <dbReference type="PIRSR" id="PIRSR601310-1"/>
    </source>
</evidence>
<proteinExistence type="inferred from homology"/>
<dbReference type="InterPro" id="IPR011146">
    <property type="entry name" value="HIT-like"/>
</dbReference>
<evidence type="ECO:0000256" key="4">
    <source>
        <dbReference type="ARBA" id="ARBA00025764"/>
    </source>
</evidence>
<evidence type="ECO:0000256" key="5">
    <source>
        <dbReference type="ARBA" id="ARBA00039802"/>
    </source>
</evidence>
<dbReference type="RefSeq" id="XP_028134848.1">
    <property type="nucleotide sequence ID" value="XM_028279047.1"/>
</dbReference>
<dbReference type="AlphaFoldDB" id="A0A6P7FPD7"/>
<dbReference type="GO" id="GO:0000166">
    <property type="term" value="F:nucleotide binding"/>
    <property type="evidence" value="ECO:0007669"/>
    <property type="project" value="UniProtKB-KW"/>
</dbReference>
<dbReference type="Gene3D" id="3.30.428.10">
    <property type="entry name" value="HIT-like"/>
    <property type="match status" value="1"/>
</dbReference>
<protein>
    <recommendedName>
        <fullName evidence="5">Adenosine 5'-monophosphoramidase HINT3</fullName>
    </recommendedName>
    <alternativeName>
        <fullName evidence="6">Histidine triad nucleotide-binding protein 3</fullName>
    </alternativeName>
</protein>
<keyword evidence="1" id="KW-0547">Nucleotide-binding</keyword>
<dbReference type="PROSITE" id="PS51084">
    <property type="entry name" value="HIT_2"/>
    <property type="match status" value="1"/>
</dbReference>
<evidence type="ECO:0000256" key="8">
    <source>
        <dbReference type="PIRSR" id="PIRSR601310-3"/>
    </source>
</evidence>
<dbReference type="PANTHER" id="PTHR12486:SF5">
    <property type="entry name" value="ADENOSINE 5'-MONOPHOSPHORAMIDASE HINT3"/>
    <property type="match status" value="1"/>
</dbReference>
<evidence type="ECO:0000256" key="1">
    <source>
        <dbReference type="ARBA" id="ARBA00022741"/>
    </source>
</evidence>
<dbReference type="PANTHER" id="PTHR12486">
    <property type="entry name" value="APRATAXIN-RELATED"/>
    <property type="match status" value="1"/>
</dbReference>
<dbReference type="InParanoid" id="A0A6P7FPD7"/>
<keyword evidence="2" id="KW-0378">Hydrolase</keyword>
<comment type="catalytic activity">
    <reaction evidence="3">
        <text>adenosine 5'-phosphoramidate + H2O = NH4(+) + AMP</text>
        <dbReference type="Rhea" id="RHEA:67916"/>
        <dbReference type="ChEBI" id="CHEBI:15377"/>
        <dbReference type="ChEBI" id="CHEBI:28938"/>
        <dbReference type="ChEBI" id="CHEBI:57890"/>
        <dbReference type="ChEBI" id="CHEBI:456215"/>
    </reaction>
</comment>
<evidence type="ECO:0000256" key="3">
    <source>
        <dbReference type="ARBA" id="ARBA00024472"/>
    </source>
</evidence>
<evidence type="ECO:0000256" key="6">
    <source>
        <dbReference type="ARBA" id="ARBA00042361"/>
    </source>
</evidence>
<name>A0A6P7FPD7_DIAVI</name>
<dbReference type="OrthoDB" id="1915375at2759"/>